<dbReference type="GO" id="GO:0016020">
    <property type="term" value="C:membrane"/>
    <property type="evidence" value="ECO:0007669"/>
    <property type="project" value="UniProtKB-SubCell"/>
</dbReference>
<keyword evidence="2 6" id="KW-0812">Transmembrane</keyword>
<organism evidence="8 9">
    <name type="scientific">Segnochrobactrum spirostomi</name>
    <dbReference type="NCBI Taxonomy" id="2608987"/>
    <lineage>
        <taxon>Bacteria</taxon>
        <taxon>Pseudomonadati</taxon>
        <taxon>Pseudomonadota</taxon>
        <taxon>Alphaproteobacteria</taxon>
        <taxon>Hyphomicrobiales</taxon>
        <taxon>Segnochrobactraceae</taxon>
        <taxon>Segnochrobactrum</taxon>
    </lineage>
</organism>
<dbReference type="InterPro" id="IPR016982">
    <property type="entry name" value="Mms48"/>
</dbReference>
<dbReference type="Pfam" id="PF07219">
    <property type="entry name" value="HemY_N"/>
    <property type="match status" value="1"/>
</dbReference>
<sequence>MIRILFYLIAVFALAAGASWIADRPGTVSLDWLGYTIETNVTVALVAVIVLVVLVMLLWWLVGLLFRGPTGFRRVLVRRRRERGRNALSRGLVAVGAGDVKLARRYMTEARRYLPHDPATHLLAAQTAQLGGDRAAARLAFEGMLKNSETRLLGLHGLHVEALREGETAAAHHYAEEASREAANLPWAARAVFAHAAATGDWERAAQLLTRNGHNGLVDKPEARRLRAVLLTARALELESGEPEKARTLALEAHGLAPDLVPAGAVAGRLLSRLGDMRRATKVLETTWRKAPHPEIAEAYAAVRTGDAARDRLKRMRALAALQPHEIEGDIALARATIEAREFGDARALLKGVLERQPSRRACLLMADLEEAENGDMGRVREWLGRAVRAPADPAWTADGVISDHWAPVSPVTGRLDAFEWKAPIAALGEAPALVLEDGAFDARPPLPPKPGMIEPPAASAPTGTVGTAAPPPGPGRSAAAQARPARDRPPPLCRPSRI</sequence>
<dbReference type="InterPro" id="IPR010817">
    <property type="entry name" value="HemY_N"/>
</dbReference>
<dbReference type="Proteomes" id="UP000332515">
    <property type="component" value="Unassembled WGS sequence"/>
</dbReference>
<evidence type="ECO:0000313" key="8">
    <source>
        <dbReference type="EMBL" id="MQT13501.1"/>
    </source>
</evidence>
<dbReference type="InterPro" id="IPR011990">
    <property type="entry name" value="TPR-like_helical_dom_sf"/>
</dbReference>
<evidence type="ECO:0000313" key="9">
    <source>
        <dbReference type="Proteomes" id="UP000332515"/>
    </source>
</evidence>
<evidence type="ECO:0000256" key="1">
    <source>
        <dbReference type="ARBA" id="ARBA00004370"/>
    </source>
</evidence>
<evidence type="ECO:0000256" key="4">
    <source>
        <dbReference type="ARBA" id="ARBA00023136"/>
    </source>
</evidence>
<name>A0A6A7Y5Z0_9HYPH</name>
<dbReference type="AlphaFoldDB" id="A0A6A7Y5Z0"/>
<comment type="subcellular location">
    <subcellularLocation>
        <location evidence="1">Membrane</location>
    </subcellularLocation>
</comment>
<dbReference type="Gene3D" id="1.25.40.10">
    <property type="entry name" value="Tetratricopeptide repeat domain"/>
    <property type="match status" value="1"/>
</dbReference>
<feature type="transmembrane region" description="Helical" evidence="6">
    <location>
        <begin position="42"/>
        <end position="66"/>
    </location>
</feature>
<feature type="region of interest" description="Disordered" evidence="5">
    <location>
        <begin position="442"/>
        <end position="499"/>
    </location>
</feature>
<keyword evidence="4 6" id="KW-0472">Membrane</keyword>
<accession>A0A6A7Y5Z0</accession>
<evidence type="ECO:0000256" key="3">
    <source>
        <dbReference type="ARBA" id="ARBA00022989"/>
    </source>
</evidence>
<feature type="compositionally biased region" description="Low complexity" evidence="5">
    <location>
        <begin position="456"/>
        <end position="469"/>
    </location>
</feature>
<evidence type="ECO:0000256" key="6">
    <source>
        <dbReference type="SAM" id="Phobius"/>
    </source>
</evidence>
<gene>
    <name evidence="8" type="ORF">F0357_12805</name>
</gene>
<protein>
    <submittedName>
        <fullName evidence="8">Heme biosynthesis protein HemY</fullName>
    </submittedName>
</protein>
<dbReference type="SUPFAM" id="SSF48452">
    <property type="entry name" value="TPR-like"/>
    <property type="match status" value="1"/>
</dbReference>
<evidence type="ECO:0000256" key="2">
    <source>
        <dbReference type="ARBA" id="ARBA00022692"/>
    </source>
</evidence>
<evidence type="ECO:0000256" key="5">
    <source>
        <dbReference type="SAM" id="MobiDB-lite"/>
    </source>
</evidence>
<keyword evidence="9" id="KW-1185">Reference proteome</keyword>
<keyword evidence="3 6" id="KW-1133">Transmembrane helix</keyword>
<reference evidence="8 9" key="1">
    <citation type="submission" date="2019-09" db="EMBL/GenBank/DDBJ databases">
        <title>Segnochrobactrum spirostomi gen. nov., sp. nov., isolated from the ciliate Spirostomum cf. yagiui and description of a novel family, Segnochrobactraceae fam. nov. within the order Rhizobiales of the class Alphaproteobacteria.</title>
        <authorList>
            <person name="Akter S."/>
            <person name="Shazib S.U.A."/>
            <person name="Shin M.K."/>
        </authorList>
    </citation>
    <scope>NUCLEOTIDE SEQUENCE [LARGE SCALE GENOMIC DNA]</scope>
    <source>
        <strain evidence="8 9">Sp-1</strain>
    </source>
</reference>
<evidence type="ECO:0000259" key="7">
    <source>
        <dbReference type="Pfam" id="PF07219"/>
    </source>
</evidence>
<dbReference type="EMBL" id="VWNA01000001">
    <property type="protein sequence ID" value="MQT13501.1"/>
    <property type="molecule type" value="Genomic_DNA"/>
</dbReference>
<feature type="domain" description="HemY N-terminal" evidence="7">
    <location>
        <begin position="26"/>
        <end position="130"/>
    </location>
</feature>
<proteinExistence type="predicted"/>
<dbReference type="PIRSF" id="PIRSF031802">
    <property type="entry name" value="UCP031802"/>
    <property type="match status" value="1"/>
</dbReference>
<dbReference type="RefSeq" id="WP_153482224.1">
    <property type="nucleotide sequence ID" value="NZ_VWNA01000001.1"/>
</dbReference>
<comment type="caution">
    <text evidence="8">The sequence shown here is derived from an EMBL/GenBank/DDBJ whole genome shotgun (WGS) entry which is preliminary data.</text>
</comment>